<dbReference type="CDD" id="cd00586">
    <property type="entry name" value="4HBT"/>
    <property type="match status" value="1"/>
</dbReference>
<dbReference type="RefSeq" id="WP_285368059.1">
    <property type="nucleotide sequence ID" value="NZ_JASSQD010000001.1"/>
</dbReference>
<dbReference type="InterPro" id="IPR050563">
    <property type="entry name" value="4-hydroxybenzoyl-CoA_TE"/>
</dbReference>
<dbReference type="Gene3D" id="3.10.129.10">
    <property type="entry name" value="Hotdog Thioesterase"/>
    <property type="match status" value="1"/>
</dbReference>
<sequence>MLETYRGVVYPHQLDHMGHMNVQWYTSKFDEATWHLFSSVGLTNEYMVKNSCGMAALEQKTTYEAELMPGDLVCVKSEVLEVKNKTLRFKHYMYNTETQALCATTELLAVHLDRIKRKGVKLPEFVSQSVLLQEA</sequence>
<organism evidence="1 2">
    <name type="scientific">Marinobacter albus</name>
    <dbReference type="NCBI Taxonomy" id="3030833"/>
    <lineage>
        <taxon>Bacteria</taxon>
        <taxon>Pseudomonadati</taxon>
        <taxon>Pseudomonadota</taxon>
        <taxon>Gammaproteobacteria</taxon>
        <taxon>Pseudomonadales</taxon>
        <taxon>Marinobacteraceae</taxon>
        <taxon>Marinobacter</taxon>
    </lineage>
</organism>
<dbReference type="Pfam" id="PF13279">
    <property type="entry name" value="4HBT_2"/>
    <property type="match status" value="1"/>
</dbReference>
<proteinExistence type="predicted"/>
<reference evidence="1 2" key="1">
    <citation type="submission" date="2023-05" db="EMBL/GenBank/DDBJ databases">
        <title>Marinobacter albus sp. nov., a marine bacterium isolated from sand in a coastal intertidal zone of huludao.</title>
        <authorList>
            <person name="Deng T."/>
        </authorList>
    </citation>
    <scope>NUCLEOTIDE SEQUENCE [LARGE SCALE GENOMIC DNA]</scope>
    <source>
        <strain evidence="1 2">M216</strain>
    </source>
</reference>
<dbReference type="Proteomes" id="UP001223547">
    <property type="component" value="Unassembled WGS sequence"/>
</dbReference>
<comment type="caution">
    <text evidence="1">The sequence shown here is derived from an EMBL/GenBank/DDBJ whole genome shotgun (WGS) entry which is preliminary data.</text>
</comment>
<accession>A0ABT7HC61</accession>
<dbReference type="EMBL" id="JASSQD010000001">
    <property type="protein sequence ID" value="MDK9557898.1"/>
    <property type="molecule type" value="Genomic_DNA"/>
</dbReference>
<gene>
    <name evidence="1" type="ORF">QQF73_09710</name>
</gene>
<evidence type="ECO:0000313" key="2">
    <source>
        <dbReference type="Proteomes" id="UP001223547"/>
    </source>
</evidence>
<keyword evidence="2" id="KW-1185">Reference proteome</keyword>
<name>A0ABT7HC61_9GAMM</name>
<dbReference type="InterPro" id="IPR029069">
    <property type="entry name" value="HotDog_dom_sf"/>
</dbReference>
<dbReference type="PANTHER" id="PTHR31793:SF2">
    <property type="entry name" value="BLR1345 PROTEIN"/>
    <property type="match status" value="1"/>
</dbReference>
<dbReference type="PANTHER" id="PTHR31793">
    <property type="entry name" value="4-HYDROXYBENZOYL-COA THIOESTERASE FAMILY MEMBER"/>
    <property type="match status" value="1"/>
</dbReference>
<protein>
    <submittedName>
        <fullName evidence="1">Thioesterase family protein</fullName>
    </submittedName>
</protein>
<dbReference type="SUPFAM" id="SSF54637">
    <property type="entry name" value="Thioesterase/thiol ester dehydrase-isomerase"/>
    <property type="match status" value="1"/>
</dbReference>
<evidence type="ECO:0000313" key="1">
    <source>
        <dbReference type="EMBL" id="MDK9557898.1"/>
    </source>
</evidence>